<organism evidence="2 3">
    <name type="scientific">Rhizopus stolonifer</name>
    <name type="common">Rhizopus nigricans</name>
    <dbReference type="NCBI Taxonomy" id="4846"/>
    <lineage>
        <taxon>Eukaryota</taxon>
        <taxon>Fungi</taxon>
        <taxon>Fungi incertae sedis</taxon>
        <taxon>Mucoromycota</taxon>
        <taxon>Mucoromycotina</taxon>
        <taxon>Mucoromycetes</taxon>
        <taxon>Mucorales</taxon>
        <taxon>Mucorineae</taxon>
        <taxon>Rhizopodaceae</taxon>
        <taxon>Rhizopus</taxon>
    </lineage>
</organism>
<gene>
    <name evidence="2" type="ORF">CU098_009539</name>
</gene>
<evidence type="ECO:0000313" key="3">
    <source>
        <dbReference type="Proteomes" id="UP000253551"/>
    </source>
</evidence>
<reference evidence="2 3" key="1">
    <citation type="journal article" date="2018" name="G3 (Bethesda)">
        <title>Phylogenetic and Phylogenomic Definition of Rhizopus Species.</title>
        <authorList>
            <person name="Gryganskyi A.P."/>
            <person name="Golan J."/>
            <person name="Dolatabadi S."/>
            <person name="Mondo S."/>
            <person name="Robb S."/>
            <person name="Idnurm A."/>
            <person name="Muszewska A."/>
            <person name="Steczkiewicz K."/>
            <person name="Masonjones S."/>
            <person name="Liao H.L."/>
            <person name="Gajdeczka M.T."/>
            <person name="Anike F."/>
            <person name="Vuek A."/>
            <person name="Anishchenko I.M."/>
            <person name="Voigt K."/>
            <person name="de Hoog G.S."/>
            <person name="Smith M.E."/>
            <person name="Heitman J."/>
            <person name="Vilgalys R."/>
            <person name="Stajich J.E."/>
        </authorList>
    </citation>
    <scope>NUCLEOTIDE SEQUENCE [LARGE SCALE GENOMIC DNA]</scope>
    <source>
        <strain evidence="2 3">LSU 92-RS-03</strain>
    </source>
</reference>
<comment type="caution">
    <text evidence="2">The sequence shown here is derived from an EMBL/GenBank/DDBJ whole genome shotgun (WGS) entry which is preliminary data.</text>
</comment>
<dbReference type="EMBL" id="PJQM01004030">
    <property type="protein sequence ID" value="RCH86021.1"/>
    <property type="molecule type" value="Genomic_DNA"/>
</dbReference>
<name>A0A367J8F8_RHIST</name>
<keyword evidence="3" id="KW-1185">Reference proteome</keyword>
<feature type="region of interest" description="Disordered" evidence="1">
    <location>
        <begin position="163"/>
        <end position="194"/>
    </location>
</feature>
<feature type="compositionally biased region" description="Basic and acidic residues" evidence="1">
    <location>
        <begin position="175"/>
        <end position="188"/>
    </location>
</feature>
<protein>
    <submittedName>
        <fullName evidence="2">Uncharacterized protein</fullName>
    </submittedName>
</protein>
<evidence type="ECO:0000313" key="2">
    <source>
        <dbReference type="EMBL" id="RCH86021.1"/>
    </source>
</evidence>
<accession>A0A367J8F8</accession>
<dbReference type="OrthoDB" id="5556225at2759"/>
<proteinExistence type="predicted"/>
<dbReference type="Proteomes" id="UP000253551">
    <property type="component" value="Unassembled WGS sequence"/>
</dbReference>
<sequence>QQTHLIISRLLVLPFRRLKFVSKIYYDKCDLKLVKDLRRKFGNDPVLVVGDWSAPNAKFQEPTRNKGLLRYLKKNGFSIYIINEYKTSTYCPACKYSEMESFKEITNPRPFQRERFPKVLCHGLLRCKNEACLANGKRRLFNRDTAAVLNFRFILTSLRDEGQGPSRFTRLTKKKNTEESSSREKQEKSNNFPL</sequence>
<evidence type="ECO:0000256" key="1">
    <source>
        <dbReference type="SAM" id="MobiDB-lite"/>
    </source>
</evidence>
<feature type="non-terminal residue" evidence="2">
    <location>
        <position position="1"/>
    </location>
</feature>
<dbReference type="AlphaFoldDB" id="A0A367J8F8"/>